<feature type="non-terminal residue" evidence="1">
    <location>
        <position position="1"/>
    </location>
</feature>
<reference evidence="1" key="1">
    <citation type="submission" date="2014-12" db="EMBL/GenBank/DDBJ databases">
        <title>Parallel Evolution in Life History Adaptation Evident in the Tissue-Specific Poeciliopsis prolifica transcriptome.</title>
        <authorList>
            <person name="Jue N.K."/>
            <person name="Foley R.J."/>
            <person name="Obergfell C."/>
            <person name="Reznick D.N."/>
            <person name="O'Neill R.J."/>
            <person name="O'Neill M.J."/>
        </authorList>
    </citation>
    <scope>NUCLEOTIDE SEQUENCE</scope>
</reference>
<proteinExistence type="predicted"/>
<gene>
    <name evidence="1" type="primary">PPUP9163</name>
</gene>
<feature type="non-terminal residue" evidence="1">
    <location>
        <position position="109"/>
    </location>
</feature>
<protein>
    <submittedName>
        <fullName evidence="1">PPUP9163</fullName>
    </submittedName>
</protein>
<name>A0A0S7EQX8_9TELE</name>
<accession>A0A0S7EQX8</accession>
<organism evidence="1">
    <name type="scientific">Poeciliopsis prolifica</name>
    <name type="common">blackstripe livebearer</name>
    <dbReference type="NCBI Taxonomy" id="188132"/>
    <lineage>
        <taxon>Eukaryota</taxon>
        <taxon>Metazoa</taxon>
        <taxon>Chordata</taxon>
        <taxon>Craniata</taxon>
        <taxon>Vertebrata</taxon>
        <taxon>Euteleostomi</taxon>
        <taxon>Actinopterygii</taxon>
        <taxon>Neopterygii</taxon>
        <taxon>Teleostei</taxon>
        <taxon>Neoteleostei</taxon>
        <taxon>Acanthomorphata</taxon>
        <taxon>Ovalentaria</taxon>
        <taxon>Atherinomorphae</taxon>
        <taxon>Cyprinodontiformes</taxon>
        <taxon>Poeciliidae</taxon>
        <taxon>Poeciliinae</taxon>
        <taxon>Poeciliopsis</taxon>
    </lineage>
</organism>
<evidence type="ECO:0000313" key="1">
    <source>
        <dbReference type="EMBL" id="JAO05234.1"/>
    </source>
</evidence>
<dbReference type="EMBL" id="GBYX01476443">
    <property type="protein sequence ID" value="JAO05234.1"/>
    <property type="molecule type" value="Transcribed_RNA"/>
</dbReference>
<dbReference type="AlphaFoldDB" id="A0A0S7EQX8"/>
<sequence length="109" mass="12111">LLSPARPLFPLGCRQNRVSSCPSSIEMSVIIVLTCEITPDTNGFHHSFCWTARDLSQSFEKQPWQIIGARPCGRRLEGARGDTQLLWVTGKCKQTMLGKDSCKSAWKSG</sequence>